<evidence type="ECO:0000313" key="2">
    <source>
        <dbReference type="Proteomes" id="UP000184600"/>
    </source>
</evidence>
<keyword evidence="2" id="KW-1185">Reference proteome</keyword>
<name>A0A1M7YRZ4_9VIBR</name>
<protein>
    <submittedName>
        <fullName evidence="1">Uncharacterized protein</fullName>
    </submittedName>
</protein>
<dbReference type="OrthoDB" id="8848645at2"/>
<sequence length="150" mass="16883">MAFTDDNAGFAFSCDDAKFSINASTWNTRLSQLGKIDDDLYIMTHGLSNPEYIAQIFSKRPYKIFIIANQDARENATRIKSLFPKVKIALHPILNAKVVLVGPETVWVSSSDFGETKMVESAIGLHSVTVHNRVLENMFKTEWSKSIELQ</sequence>
<dbReference type="EMBL" id="FRFG01000014">
    <property type="protein sequence ID" value="SHO55404.1"/>
    <property type="molecule type" value="Genomic_DNA"/>
</dbReference>
<evidence type="ECO:0000313" key="1">
    <source>
        <dbReference type="EMBL" id="SHO55404.1"/>
    </source>
</evidence>
<accession>A0A1M7YRZ4</accession>
<proteinExistence type="predicted"/>
<gene>
    <name evidence="1" type="ORF">VQ7734_01132</name>
</gene>
<dbReference type="AlphaFoldDB" id="A0A1M7YRZ4"/>
<reference evidence="2" key="1">
    <citation type="submission" date="2016-12" db="EMBL/GenBank/DDBJ databases">
        <authorList>
            <person name="Rodrigo-Torres L."/>
            <person name="Arahal R.D."/>
            <person name="Lucena T."/>
        </authorList>
    </citation>
    <scope>NUCLEOTIDE SEQUENCE [LARGE SCALE GENOMIC DNA]</scope>
</reference>
<dbReference type="Proteomes" id="UP000184600">
    <property type="component" value="Unassembled WGS sequence"/>
</dbReference>
<organism evidence="1 2">
    <name type="scientific">Vibrio quintilis</name>
    <dbReference type="NCBI Taxonomy" id="1117707"/>
    <lineage>
        <taxon>Bacteria</taxon>
        <taxon>Pseudomonadati</taxon>
        <taxon>Pseudomonadota</taxon>
        <taxon>Gammaproteobacteria</taxon>
        <taxon>Vibrionales</taxon>
        <taxon>Vibrionaceae</taxon>
        <taxon>Vibrio</taxon>
    </lineage>
</organism>
<dbReference type="RefSeq" id="WP_073580372.1">
    <property type="nucleotide sequence ID" value="NZ_AP024898.1"/>
</dbReference>